<sequence length="117" mass="12905">MHEVDTAAMPGRDRVAQPFLEFPGAPEPVAVPAQRSQDAPVLRVETFTTGAHDEAGAPPLAAARRPRCDRDLRGLGAVDRLDDLVRPLDDPEHDARHRSCREQTTKPRAILKFKDGH</sequence>
<protein>
    <submittedName>
        <fullName evidence="2">Uncharacterized protein</fullName>
    </submittedName>
</protein>
<reference evidence="2 3" key="1">
    <citation type="submission" date="2016-09" db="EMBL/GenBank/DDBJ databases">
        <title>Couchioplanes caeruleus draft genome sequence.</title>
        <authorList>
            <person name="Sheehan J."/>
            <person name="Caffrey P."/>
        </authorList>
    </citation>
    <scope>NUCLEOTIDE SEQUENCE [LARGE SCALE GENOMIC DNA]</scope>
    <source>
        <strain evidence="2 3">DSM 43634</strain>
    </source>
</reference>
<proteinExistence type="predicted"/>
<evidence type="ECO:0000313" key="3">
    <source>
        <dbReference type="Proteomes" id="UP000182486"/>
    </source>
</evidence>
<dbReference type="AlphaFoldDB" id="A0A1K0GPE9"/>
<evidence type="ECO:0000256" key="1">
    <source>
        <dbReference type="SAM" id="MobiDB-lite"/>
    </source>
</evidence>
<feature type="region of interest" description="Disordered" evidence="1">
    <location>
        <begin position="88"/>
        <end position="117"/>
    </location>
</feature>
<accession>A0A1K0GPE9</accession>
<evidence type="ECO:0000313" key="2">
    <source>
        <dbReference type="EMBL" id="OJF14254.1"/>
    </source>
</evidence>
<comment type="caution">
    <text evidence="2">The sequence shown here is derived from an EMBL/GenBank/DDBJ whole genome shotgun (WGS) entry which is preliminary data.</text>
</comment>
<dbReference type="Proteomes" id="UP000182486">
    <property type="component" value="Unassembled WGS sequence"/>
</dbReference>
<feature type="compositionally biased region" description="Basic and acidic residues" evidence="1">
    <location>
        <begin position="88"/>
        <end position="105"/>
    </location>
</feature>
<name>A0A1K0GPE9_9ACTN</name>
<keyword evidence="3" id="KW-1185">Reference proteome</keyword>
<dbReference type="EMBL" id="MEIA01000106">
    <property type="protein sequence ID" value="OJF14254.1"/>
    <property type="molecule type" value="Genomic_DNA"/>
</dbReference>
<organism evidence="2 3">
    <name type="scientific">Couchioplanes caeruleus subsp. caeruleus</name>
    <dbReference type="NCBI Taxonomy" id="56427"/>
    <lineage>
        <taxon>Bacteria</taxon>
        <taxon>Bacillati</taxon>
        <taxon>Actinomycetota</taxon>
        <taxon>Actinomycetes</taxon>
        <taxon>Micromonosporales</taxon>
        <taxon>Micromonosporaceae</taxon>
        <taxon>Couchioplanes</taxon>
    </lineage>
</organism>
<gene>
    <name evidence="2" type="ORF">BG844_10745</name>
</gene>